<dbReference type="Pfam" id="PF12599">
    <property type="entry name" value="DUF3768"/>
    <property type="match status" value="1"/>
</dbReference>
<dbReference type="HOGENOM" id="CLU_1414258_0_0_5"/>
<dbReference type="EMBL" id="CP003740">
    <property type="protein sequence ID" value="AGI68686.1"/>
    <property type="molecule type" value="Genomic_DNA"/>
</dbReference>
<dbReference type="AlphaFoldDB" id="M9RE40"/>
<organism evidence="1 2">
    <name type="scientific">Octadecabacter antarcticus 307</name>
    <dbReference type="NCBI Taxonomy" id="391626"/>
    <lineage>
        <taxon>Bacteria</taxon>
        <taxon>Pseudomonadati</taxon>
        <taxon>Pseudomonadota</taxon>
        <taxon>Alphaproteobacteria</taxon>
        <taxon>Rhodobacterales</taxon>
        <taxon>Roseobacteraceae</taxon>
        <taxon>Octadecabacter</taxon>
    </lineage>
</organism>
<keyword evidence="2" id="KW-1185">Reference proteome</keyword>
<protein>
    <submittedName>
        <fullName evidence="1">Putative DUF3768 family protein</fullName>
    </submittedName>
</protein>
<sequence length="193" mass="22028">MRLKLFRAATLRKENNMGLQQNIEIENLVGAYPMCGKCGQTQIVRDAWAYWSLLTRSWTLKTVFDGFSCDNCGGEVTPIWKVDKTFRLKRIVRLNDALRRGQDKHNTVVITAGLQQFGEAYLASVCQAVAGFDQFCEANDPHQEHDFGAITIDGTKLFWKIDYFNLEMNAHSLDKANEDITHRVLTIMLASEY</sequence>
<dbReference type="STRING" id="391626.OAN307_c31520"/>
<evidence type="ECO:0000313" key="1">
    <source>
        <dbReference type="EMBL" id="AGI68686.1"/>
    </source>
</evidence>
<proteinExistence type="predicted"/>
<dbReference type="KEGG" id="oat:OAN307_c31520"/>
<reference evidence="1 2" key="1">
    <citation type="journal article" date="2013" name="PLoS ONE">
        <title>Poles Apart: Arctic and Antarctic Octadecabacter strains Share High Genome Plasticity and a New Type of Xanthorhodopsin.</title>
        <authorList>
            <person name="Vollmers J."/>
            <person name="Voget S."/>
            <person name="Dietrich S."/>
            <person name="Gollnow K."/>
            <person name="Smits M."/>
            <person name="Meyer K."/>
            <person name="Brinkhoff T."/>
            <person name="Simon M."/>
            <person name="Daniel R."/>
        </authorList>
    </citation>
    <scope>NUCLEOTIDE SEQUENCE [LARGE SCALE GENOMIC DNA]</scope>
    <source>
        <strain evidence="1 2">307</strain>
    </source>
</reference>
<dbReference type="InterPro" id="IPR022243">
    <property type="entry name" value="DUF3768"/>
</dbReference>
<gene>
    <name evidence="1" type="ORF">OAN307_c31520</name>
</gene>
<name>M9RE40_9RHOB</name>
<dbReference type="Proteomes" id="UP000005307">
    <property type="component" value="Chromosome"/>
</dbReference>
<dbReference type="eggNOG" id="ENOG5032YTM">
    <property type="taxonomic scope" value="Bacteria"/>
</dbReference>
<accession>M9RE40</accession>
<evidence type="ECO:0000313" key="2">
    <source>
        <dbReference type="Proteomes" id="UP000005307"/>
    </source>
</evidence>